<evidence type="ECO:0000313" key="2">
    <source>
        <dbReference type="Proteomes" id="UP000287651"/>
    </source>
</evidence>
<organism evidence="1 2">
    <name type="scientific">Ensete ventricosum</name>
    <name type="common">Abyssinian banana</name>
    <name type="synonym">Musa ensete</name>
    <dbReference type="NCBI Taxonomy" id="4639"/>
    <lineage>
        <taxon>Eukaryota</taxon>
        <taxon>Viridiplantae</taxon>
        <taxon>Streptophyta</taxon>
        <taxon>Embryophyta</taxon>
        <taxon>Tracheophyta</taxon>
        <taxon>Spermatophyta</taxon>
        <taxon>Magnoliopsida</taxon>
        <taxon>Liliopsida</taxon>
        <taxon>Zingiberales</taxon>
        <taxon>Musaceae</taxon>
        <taxon>Ensete</taxon>
    </lineage>
</organism>
<name>A0A426XDT9_ENSVE</name>
<dbReference type="EMBL" id="AMZH03022065">
    <property type="protein sequence ID" value="RRT37632.1"/>
    <property type="molecule type" value="Genomic_DNA"/>
</dbReference>
<reference evidence="1 2" key="1">
    <citation type="journal article" date="2014" name="Agronomy (Basel)">
        <title>A Draft Genome Sequence for Ensete ventricosum, the Drought-Tolerant Tree Against Hunger.</title>
        <authorList>
            <person name="Harrison J."/>
            <person name="Moore K.A."/>
            <person name="Paszkiewicz K."/>
            <person name="Jones T."/>
            <person name="Grant M."/>
            <person name="Ambacheew D."/>
            <person name="Muzemil S."/>
            <person name="Studholme D.J."/>
        </authorList>
    </citation>
    <scope>NUCLEOTIDE SEQUENCE [LARGE SCALE GENOMIC DNA]</scope>
</reference>
<protein>
    <submittedName>
        <fullName evidence="1">Uncharacterized protein</fullName>
    </submittedName>
</protein>
<evidence type="ECO:0000313" key="1">
    <source>
        <dbReference type="EMBL" id="RRT37632.1"/>
    </source>
</evidence>
<dbReference type="Proteomes" id="UP000287651">
    <property type="component" value="Unassembled WGS sequence"/>
</dbReference>
<dbReference type="AlphaFoldDB" id="A0A426XDT9"/>
<feature type="non-terminal residue" evidence="1">
    <location>
        <position position="57"/>
    </location>
</feature>
<accession>A0A426XDT9</accession>
<gene>
    <name evidence="1" type="ORF">B296_00038395</name>
</gene>
<sequence>MAEVSARLGSTHVRKFVHVVGVEIFNSGRSCVLRIRASSRLPGVQLERILPIRTCTK</sequence>
<comment type="caution">
    <text evidence="1">The sequence shown here is derived from an EMBL/GenBank/DDBJ whole genome shotgun (WGS) entry which is preliminary data.</text>
</comment>
<proteinExistence type="predicted"/>